<feature type="coiled-coil region" evidence="1">
    <location>
        <begin position="244"/>
        <end position="271"/>
    </location>
</feature>
<feature type="region of interest" description="Disordered" evidence="2">
    <location>
        <begin position="338"/>
        <end position="375"/>
    </location>
</feature>
<evidence type="ECO:0000259" key="3">
    <source>
        <dbReference type="PROSITE" id="PS51178"/>
    </source>
</evidence>
<evidence type="ECO:0000256" key="2">
    <source>
        <dbReference type="SAM" id="MobiDB-lite"/>
    </source>
</evidence>
<feature type="compositionally biased region" description="Low complexity" evidence="2">
    <location>
        <begin position="360"/>
        <end position="375"/>
    </location>
</feature>
<dbReference type="RefSeq" id="WP_109246323.1">
    <property type="nucleotide sequence ID" value="NZ_BFFO01000010.1"/>
</dbReference>
<keyword evidence="5" id="KW-1185">Reference proteome</keyword>
<evidence type="ECO:0000313" key="4">
    <source>
        <dbReference type="EMBL" id="GBG97365.1"/>
    </source>
</evidence>
<dbReference type="OrthoDB" id="2243675at2"/>
<evidence type="ECO:0000313" key="5">
    <source>
        <dbReference type="Proteomes" id="UP000245021"/>
    </source>
</evidence>
<feature type="domain" description="PASTA" evidence="3">
    <location>
        <begin position="272"/>
        <end position="339"/>
    </location>
</feature>
<dbReference type="PROSITE" id="PS51178">
    <property type="entry name" value="PASTA"/>
    <property type="match status" value="1"/>
</dbReference>
<protein>
    <recommendedName>
        <fullName evidence="3">PASTA domain-containing protein</fullName>
    </recommendedName>
</protein>
<dbReference type="Proteomes" id="UP000245021">
    <property type="component" value="Unassembled WGS sequence"/>
</dbReference>
<organism evidence="4 5">
    <name type="scientific">Lactococcus termiticola</name>
    <dbReference type="NCBI Taxonomy" id="2169526"/>
    <lineage>
        <taxon>Bacteria</taxon>
        <taxon>Bacillati</taxon>
        <taxon>Bacillota</taxon>
        <taxon>Bacilli</taxon>
        <taxon>Lactobacillales</taxon>
        <taxon>Streptococcaceae</taxon>
        <taxon>Lactococcus</taxon>
    </lineage>
</organism>
<feature type="compositionally biased region" description="Low complexity" evidence="2">
    <location>
        <begin position="338"/>
        <end position="349"/>
    </location>
</feature>
<name>A0A2R5HIH4_9LACT</name>
<gene>
    <name evidence="4" type="ORF">NtB2_01505</name>
</gene>
<proteinExistence type="predicted"/>
<dbReference type="InterPro" id="IPR005543">
    <property type="entry name" value="PASTA_dom"/>
</dbReference>
<feature type="compositionally biased region" description="Basic and acidic residues" evidence="2">
    <location>
        <begin position="350"/>
        <end position="359"/>
    </location>
</feature>
<accession>A0A2R5HIH4</accession>
<comment type="caution">
    <text evidence="4">The sequence shown here is derived from an EMBL/GenBank/DDBJ whole genome shotgun (WGS) entry which is preliminary data.</text>
</comment>
<dbReference type="EMBL" id="BFFO01000010">
    <property type="protein sequence ID" value="GBG97365.1"/>
    <property type="molecule type" value="Genomic_DNA"/>
</dbReference>
<evidence type="ECO:0000256" key="1">
    <source>
        <dbReference type="SAM" id="Coils"/>
    </source>
</evidence>
<sequence>MKGWQKILFIVLAVFFVLVIGTAGVLGRNILYKDYPSLSELSQKEVVERTNIAPEDNLFIKKLKNNALDDYLSVASTSFAKDLPTNEKLINQIEDGSLPTDKYTASLPSLKKAMKATDDDMDMLQTDYDNARLVTVTKTVTDALALLTTKSLEQFMQQVNSLADLSKTSAESLATADNETTASNLQTAIETLGTANDNISNFNQFITASKNYDQLTTASYQASFSQTGSLIQEFNPVMTKLSNYLTMKESINQKTKEIQALKAKVDKSKALTEGSVPLDNFQGMTMAQVKAKMQGLAYKVKLADDQEDGDKAIVTRQEPALENYQRIVKGKTVTLYTATKTKPTASSSADKSDDKKDQTPESSGTTPSSSTTQKP</sequence>
<reference evidence="4 5" key="1">
    <citation type="journal article" date="2018" name="Genome Announc.">
        <title>Draft Genome Sequence of Lactococcus sp. Strain NtB2 (JCM 32569), Isolated from the Gut of the Higher Termite Nasutitermes takasagoensis.</title>
        <authorList>
            <person name="Noda S."/>
            <person name="Aihara C."/>
            <person name="Yuki M."/>
            <person name="Ohkuma M."/>
        </authorList>
    </citation>
    <scope>NUCLEOTIDE SEQUENCE [LARGE SCALE GENOMIC DNA]</scope>
    <source>
        <strain evidence="4 5">NtB2</strain>
    </source>
</reference>
<dbReference type="AlphaFoldDB" id="A0A2R5HIH4"/>
<keyword evidence="1" id="KW-0175">Coiled coil</keyword>